<reference evidence="1 2" key="1">
    <citation type="submission" date="2021-03" db="EMBL/GenBank/DDBJ databases">
        <title>Genomic Encyclopedia of Type Strains, Phase IV (KMG-IV): sequencing the most valuable type-strain genomes for metagenomic binning, comparative biology and taxonomic classification.</title>
        <authorList>
            <person name="Goeker M."/>
        </authorList>
    </citation>
    <scope>NUCLEOTIDE SEQUENCE [LARGE SCALE GENOMIC DNA]</scope>
    <source>
        <strain evidence="1 2">DSM 26048</strain>
    </source>
</reference>
<dbReference type="RefSeq" id="WP_209973989.1">
    <property type="nucleotide sequence ID" value="NZ_JAGGLB010000015.1"/>
</dbReference>
<accession>A0ABS4IYX0</accession>
<dbReference type="Proteomes" id="UP001519287">
    <property type="component" value="Unassembled WGS sequence"/>
</dbReference>
<evidence type="ECO:0000313" key="1">
    <source>
        <dbReference type="EMBL" id="MBP1992728.1"/>
    </source>
</evidence>
<protein>
    <recommendedName>
        <fullName evidence="3">Neck protein</fullName>
    </recommendedName>
</protein>
<evidence type="ECO:0008006" key="3">
    <source>
        <dbReference type="Google" id="ProtNLM"/>
    </source>
</evidence>
<dbReference type="EMBL" id="JAGGLB010000015">
    <property type="protein sequence ID" value="MBP1992728.1"/>
    <property type="molecule type" value="Genomic_DNA"/>
</dbReference>
<name>A0ABS4IYX0_9BACL</name>
<proteinExistence type="predicted"/>
<sequence length="177" mass="19919">MSQLFELDRAFLREHTGKVLGIGDLADEVEKYSVSFDKPIRNSVSIPTYVSATKKSEGLCEVPSTTIGRTETEFVPGATYEVNASFTVYGEFVNEKADVCFPYPKKNTGLSYDDDWRPAEVELIQLELYKKVTQKKLQVADERIAAPGKFMETPIRAIVGWREISRELSTKLGLPML</sequence>
<comment type="caution">
    <text evidence="1">The sequence shown here is derived from an EMBL/GenBank/DDBJ whole genome shotgun (WGS) entry which is preliminary data.</text>
</comment>
<keyword evidence="2" id="KW-1185">Reference proteome</keyword>
<gene>
    <name evidence="1" type="ORF">J2Z66_004341</name>
</gene>
<evidence type="ECO:0000313" key="2">
    <source>
        <dbReference type="Proteomes" id="UP001519287"/>
    </source>
</evidence>
<organism evidence="1 2">
    <name type="scientific">Paenibacillus eucommiae</name>
    <dbReference type="NCBI Taxonomy" id="1355755"/>
    <lineage>
        <taxon>Bacteria</taxon>
        <taxon>Bacillati</taxon>
        <taxon>Bacillota</taxon>
        <taxon>Bacilli</taxon>
        <taxon>Bacillales</taxon>
        <taxon>Paenibacillaceae</taxon>
        <taxon>Paenibacillus</taxon>
    </lineage>
</organism>